<protein>
    <recommendedName>
        <fullName evidence="4">Oxidoreductase</fullName>
    </recommendedName>
</protein>
<keyword evidence="2" id="KW-0472">Membrane</keyword>
<comment type="caution">
    <text evidence="3">The sequence shown here is derived from an EMBL/GenBank/DDBJ whole genome shotgun (WGS) entry which is preliminary data.</text>
</comment>
<feature type="transmembrane region" description="Helical" evidence="2">
    <location>
        <begin position="399"/>
        <end position="416"/>
    </location>
</feature>
<dbReference type="EMBL" id="JAAGLU010000029">
    <property type="protein sequence ID" value="NEC90083.1"/>
    <property type="molecule type" value="Genomic_DNA"/>
</dbReference>
<reference evidence="3" key="1">
    <citation type="submission" date="2020-01" db="EMBL/GenBank/DDBJ databases">
        <title>Insect and environment-associated Actinomycetes.</title>
        <authorList>
            <person name="Currrie C."/>
            <person name="Chevrette M."/>
            <person name="Carlson C."/>
            <person name="Stubbendieck R."/>
            <person name="Wendt-Pienkowski E."/>
        </authorList>
    </citation>
    <scope>NUCLEOTIDE SEQUENCE</scope>
    <source>
        <strain evidence="3">SID12501</strain>
    </source>
</reference>
<gene>
    <name evidence="3" type="ORF">G3I71_30750</name>
</gene>
<dbReference type="AlphaFoldDB" id="A0A6B3C045"/>
<sequence>MVRRSGSWRARRGTGLSGTVDAAALRAAITAPEPGTGSAIRYEGLCVTGVLDLSHCRLDGAVALVDCVFEEHVELTRLVVPALDLSGSTLPSLGADSIVLDGELRLSGARLGAGGDERQPLFGPGETGGARAPRRIQEGSTAGVVQLADAQIGGNLVVEQLTVADGGAWSLLAPRLSVGGSVHARGLKASGSLYLRDARVTYAVNLHAAEVGGIDATGLVCSGGFYADWGFRSTGQVLLRAADIGGVVTFHDSVLTGPAGSLLLSRLRVPRLRLDLREPPAGPVVLQDATVDVLVDSAETWPAAGELFLEGFTYKRLESAQQVDVRSRIGWITRDAHIGASSFEQLAKAYESGGDERAARTVRHARERQLRRHDRLTGRAWGVVQDMLFGYGYAPRRALVWLLSLAAAGSLWFAHHQPRPVGGNGQRAWDPVLYSLDLLIPVASLGYRGNWDPVGVDKAVAVVLVVSGWVLATAVIAGARRVLGRG</sequence>
<accession>A0A6B3C045</accession>
<feature type="region of interest" description="Disordered" evidence="1">
    <location>
        <begin position="111"/>
        <end position="132"/>
    </location>
</feature>
<feature type="transmembrane region" description="Helical" evidence="2">
    <location>
        <begin position="459"/>
        <end position="479"/>
    </location>
</feature>
<evidence type="ECO:0008006" key="4">
    <source>
        <dbReference type="Google" id="ProtNLM"/>
    </source>
</evidence>
<name>A0A6B3C045_9ACTN</name>
<organism evidence="3">
    <name type="scientific">Streptomyces sp. SID12501</name>
    <dbReference type="NCBI Taxonomy" id="2706042"/>
    <lineage>
        <taxon>Bacteria</taxon>
        <taxon>Bacillati</taxon>
        <taxon>Actinomycetota</taxon>
        <taxon>Actinomycetes</taxon>
        <taxon>Kitasatosporales</taxon>
        <taxon>Streptomycetaceae</taxon>
        <taxon>Streptomyces</taxon>
    </lineage>
</organism>
<keyword evidence="2" id="KW-0812">Transmembrane</keyword>
<dbReference type="RefSeq" id="WP_164319665.1">
    <property type="nucleotide sequence ID" value="NZ_JAAGLU010000029.1"/>
</dbReference>
<proteinExistence type="predicted"/>
<evidence type="ECO:0000313" key="3">
    <source>
        <dbReference type="EMBL" id="NEC90083.1"/>
    </source>
</evidence>
<evidence type="ECO:0000256" key="1">
    <source>
        <dbReference type="SAM" id="MobiDB-lite"/>
    </source>
</evidence>
<keyword evidence="2" id="KW-1133">Transmembrane helix</keyword>
<evidence type="ECO:0000256" key="2">
    <source>
        <dbReference type="SAM" id="Phobius"/>
    </source>
</evidence>